<keyword evidence="1" id="KW-0862">Zinc</keyword>
<evidence type="ECO:0000313" key="4">
    <source>
        <dbReference type="Proteomes" id="UP000752696"/>
    </source>
</evidence>
<feature type="domain" description="C2H2-type" evidence="2">
    <location>
        <begin position="19"/>
        <end position="46"/>
    </location>
</feature>
<protein>
    <recommendedName>
        <fullName evidence="2">C2H2-type domain-containing protein</fullName>
    </recommendedName>
</protein>
<dbReference type="InterPro" id="IPR036236">
    <property type="entry name" value="Znf_C2H2_sf"/>
</dbReference>
<dbReference type="InterPro" id="IPR013087">
    <property type="entry name" value="Znf_C2H2_type"/>
</dbReference>
<comment type="caution">
    <text evidence="3">The sequence shown here is derived from an EMBL/GenBank/DDBJ whole genome shotgun (WGS) entry which is preliminary data.</text>
</comment>
<keyword evidence="1" id="KW-0479">Metal-binding</keyword>
<feature type="domain" description="C2H2-type" evidence="2">
    <location>
        <begin position="57"/>
        <end position="84"/>
    </location>
</feature>
<proteinExistence type="predicted"/>
<reference evidence="3" key="1">
    <citation type="submission" date="2020-07" db="EMBL/GenBank/DDBJ databases">
        <authorList>
            <person name="Nazaruddin N."/>
        </authorList>
    </citation>
    <scope>NUCLEOTIDE SEQUENCE</scope>
</reference>
<sequence>MDQHRELNEQCVTASEPRHVCLACGKRYKWPDSLRRHQRVYCNKLNEQCVTASRPRHVCLACGKRYKWSDSLRRHQRVYCSNKEK</sequence>
<dbReference type="SUPFAM" id="SSF57667">
    <property type="entry name" value="beta-beta-alpha zinc fingers"/>
    <property type="match status" value="1"/>
</dbReference>
<dbReference type="Proteomes" id="UP000752696">
    <property type="component" value="Unassembled WGS sequence"/>
</dbReference>
<dbReference type="EMBL" id="CAJDYZ010009472">
    <property type="protein sequence ID" value="CAD1476577.1"/>
    <property type="molecule type" value="Genomic_DNA"/>
</dbReference>
<keyword evidence="4" id="KW-1185">Reference proteome</keyword>
<evidence type="ECO:0000259" key="2">
    <source>
        <dbReference type="PROSITE" id="PS50157"/>
    </source>
</evidence>
<organism evidence="3 4">
    <name type="scientific">Heterotrigona itama</name>
    <dbReference type="NCBI Taxonomy" id="395501"/>
    <lineage>
        <taxon>Eukaryota</taxon>
        <taxon>Metazoa</taxon>
        <taxon>Ecdysozoa</taxon>
        <taxon>Arthropoda</taxon>
        <taxon>Hexapoda</taxon>
        <taxon>Insecta</taxon>
        <taxon>Pterygota</taxon>
        <taxon>Neoptera</taxon>
        <taxon>Endopterygota</taxon>
        <taxon>Hymenoptera</taxon>
        <taxon>Apocrita</taxon>
        <taxon>Aculeata</taxon>
        <taxon>Apoidea</taxon>
        <taxon>Anthophila</taxon>
        <taxon>Apidae</taxon>
        <taxon>Heterotrigona</taxon>
    </lineage>
</organism>
<dbReference type="PROSITE" id="PS50157">
    <property type="entry name" value="ZINC_FINGER_C2H2_2"/>
    <property type="match status" value="2"/>
</dbReference>
<dbReference type="OrthoDB" id="10004641at2759"/>
<evidence type="ECO:0000313" key="3">
    <source>
        <dbReference type="EMBL" id="CAD1476577.1"/>
    </source>
</evidence>
<dbReference type="Pfam" id="PF00096">
    <property type="entry name" value="zf-C2H2"/>
    <property type="match status" value="1"/>
</dbReference>
<gene>
    <name evidence="3" type="ORF">MHI_LOCUS656238</name>
</gene>
<dbReference type="Gene3D" id="3.30.160.60">
    <property type="entry name" value="Classic Zinc Finger"/>
    <property type="match status" value="2"/>
</dbReference>
<dbReference type="GO" id="GO:0008270">
    <property type="term" value="F:zinc ion binding"/>
    <property type="evidence" value="ECO:0007669"/>
    <property type="project" value="UniProtKB-KW"/>
</dbReference>
<evidence type="ECO:0000256" key="1">
    <source>
        <dbReference type="PROSITE-ProRule" id="PRU00042"/>
    </source>
</evidence>
<accession>A0A6V7HDQ2</accession>
<dbReference type="AlphaFoldDB" id="A0A6V7HDQ2"/>
<name>A0A6V7HDQ2_9HYME</name>
<keyword evidence="1" id="KW-0863">Zinc-finger</keyword>